<dbReference type="InterPro" id="IPR002347">
    <property type="entry name" value="SDR_fam"/>
</dbReference>
<organism evidence="2 3">
    <name type="scientific">Pararhizobium mangrovi</name>
    <dbReference type="NCBI Taxonomy" id="2590452"/>
    <lineage>
        <taxon>Bacteria</taxon>
        <taxon>Pseudomonadati</taxon>
        <taxon>Pseudomonadota</taxon>
        <taxon>Alphaproteobacteria</taxon>
        <taxon>Hyphomicrobiales</taxon>
        <taxon>Rhizobiaceae</taxon>
        <taxon>Rhizobium/Agrobacterium group</taxon>
        <taxon>Pararhizobium</taxon>
    </lineage>
</organism>
<name>A0A506TYA2_9HYPH</name>
<keyword evidence="3" id="KW-1185">Reference proteome</keyword>
<dbReference type="PRINTS" id="PR00081">
    <property type="entry name" value="GDHRDH"/>
</dbReference>
<dbReference type="RefSeq" id="WP_141168256.1">
    <property type="nucleotide sequence ID" value="NZ_VHLH01000041.1"/>
</dbReference>
<evidence type="ECO:0000313" key="3">
    <source>
        <dbReference type="Proteomes" id="UP000320314"/>
    </source>
</evidence>
<dbReference type="InterPro" id="IPR050259">
    <property type="entry name" value="SDR"/>
</dbReference>
<evidence type="ECO:0000313" key="2">
    <source>
        <dbReference type="EMBL" id="TPW25951.1"/>
    </source>
</evidence>
<comment type="caution">
    <text evidence="2">The sequence shown here is derived from an EMBL/GenBank/DDBJ whole genome shotgun (WGS) entry which is preliminary data.</text>
</comment>
<dbReference type="Proteomes" id="UP000320314">
    <property type="component" value="Unassembled WGS sequence"/>
</dbReference>
<dbReference type="SUPFAM" id="SSF51735">
    <property type="entry name" value="NAD(P)-binding Rossmann-fold domains"/>
    <property type="match status" value="1"/>
</dbReference>
<protein>
    <submittedName>
        <fullName evidence="2">SDR family oxidoreductase</fullName>
    </submittedName>
</protein>
<comment type="similarity">
    <text evidence="1">Belongs to the short-chain dehydrogenases/reductases (SDR) family.</text>
</comment>
<evidence type="ECO:0000256" key="1">
    <source>
        <dbReference type="ARBA" id="ARBA00006484"/>
    </source>
</evidence>
<dbReference type="PANTHER" id="PTHR42879:SF6">
    <property type="entry name" value="NADPH-DEPENDENT REDUCTASE BACG"/>
    <property type="match status" value="1"/>
</dbReference>
<dbReference type="CDD" id="cd05344">
    <property type="entry name" value="BKR_like_SDR_like"/>
    <property type="match status" value="1"/>
</dbReference>
<dbReference type="EMBL" id="VHLH01000041">
    <property type="protein sequence ID" value="TPW25951.1"/>
    <property type="molecule type" value="Genomic_DNA"/>
</dbReference>
<dbReference type="OrthoDB" id="9793325at2"/>
<dbReference type="AlphaFoldDB" id="A0A506TYA2"/>
<dbReference type="PANTHER" id="PTHR42879">
    <property type="entry name" value="3-OXOACYL-(ACYL-CARRIER-PROTEIN) REDUCTASE"/>
    <property type="match status" value="1"/>
</dbReference>
<gene>
    <name evidence="2" type="ORF">FJU11_16905</name>
</gene>
<sequence>MDLEIAGKRALVLASSRGLGRAIAERLAREGADVIICGRSEDKLAEAAGAITALGGGTVTHTHADLADPSVVDHLEAAVKERFCALDILVNNTGGPPPGAMSEADSEVVARQFDMMVRRVMDITARFVPAMRESGWGRVLTVASSGVEQPIPNLGLSNALRSALVGWSKSMSNELAADGITFNLLLPGRIQTERVDELDAANAKRNDLSVDAVREAARKAIPAGRYGTVEEFASVAAFLVGGPASYMTGGLVRCDGGSIRSV</sequence>
<dbReference type="InterPro" id="IPR036291">
    <property type="entry name" value="NAD(P)-bd_dom_sf"/>
</dbReference>
<proteinExistence type="inferred from homology"/>
<reference evidence="2 3" key="1">
    <citation type="submission" date="2019-06" db="EMBL/GenBank/DDBJ databases">
        <authorList>
            <person name="Li M."/>
        </authorList>
    </citation>
    <scope>NUCLEOTIDE SEQUENCE [LARGE SCALE GENOMIC DNA]</scope>
    <source>
        <strain evidence="2 3">BGMRC6574</strain>
    </source>
</reference>
<dbReference type="Gene3D" id="3.40.50.720">
    <property type="entry name" value="NAD(P)-binding Rossmann-like Domain"/>
    <property type="match status" value="1"/>
</dbReference>
<accession>A0A506TYA2</accession>
<dbReference type="Pfam" id="PF13561">
    <property type="entry name" value="adh_short_C2"/>
    <property type="match status" value="1"/>
</dbReference>